<evidence type="ECO:0000313" key="2">
    <source>
        <dbReference type="EMBL" id="KAK4278687.1"/>
    </source>
</evidence>
<keyword evidence="1" id="KW-0472">Membrane</keyword>
<accession>A0AAE1TAJ8</accession>
<keyword evidence="1" id="KW-0812">Transmembrane</keyword>
<keyword evidence="3" id="KW-1185">Reference proteome</keyword>
<dbReference type="AlphaFoldDB" id="A0AAE1TAJ8"/>
<feature type="transmembrane region" description="Helical" evidence="1">
    <location>
        <begin position="20"/>
        <end position="38"/>
    </location>
</feature>
<organism evidence="2 3">
    <name type="scientific">Acacia crassicarpa</name>
    <name type="common">northern wattle</name>
    <dbReference type="NCBI Taxonomy" id="499986"/>
    <lineage>
        <taxon>Eukaryota</taxon>
        <taxon>Viridiplantae</taxon>
        <taxon>Streptophyta</taxon>
        <taxon>Embryophyta</taxon>
        <taxon>Tracheophyta</taxon>
        <taxon>Spermatophyta</taxon>
        <taxon>Magnoliopsida</taxon>
        <taxon>eudicotyledons</taxon>
        <taxon>Gunneridae</taxon>
        <taxon>Pentapetalae</taxon>
        <taxon>rosids</taxon>
        <taxon>fabids</taxon>
        <taxon>Fabales</taxon>
        <taxon>Fabaceae</taxon>
        <taxon>Caesalpinioideae</taxon>
        <taxon>mimosoid clade</taxon>
        <taxon>Acacieae</taxon>
        <taxon>Acacia</taxon>
    </lineage>
</organism>
<feature type="transmembrane region" description="Helical" evidence="1">
    <location>
        <begin position="158"/>
        <end position="179"/>
    </location>
</feature>
<reference evidence="2" key="1">
    <citation type="submission" date="2023-10" db="EMBL/GenBank/DDBJ databases">
        <title>Chromosome-level genome of the transformable northern wattle, Acacia crassicarpa.</title>
        <authorList>
            <person name="Massaro I."/>
            <person name="Sinha N.R."/>
            <person name="Poethig S."/>
            <person name="Leichty A.R."/>
        </authorList>
    </citation>
    <scope>NUCLEOTIDE SEQUENCE</scope>
    <source>
        <strain evidence="2">Acra3RX</strain>
        <tissue evidence="2">Leaf</tissue>
    </source>
</reference>
<name>A0AAE1TAJ8_9FABA</name>
<feature type="transmembrane region" description="Helical" evidence="1">
    <location>
        <begin position="89"/>
        <end position="108"/>
    </location>
</feature>
<sequence length="336" mass="38257">MSMLGRVQNQLNNPIFLKTVGSLSYVIGLVCHALSSSFESLIGEWNPTRIVLYIIFSCIISVVVAVFLLPSDSVVLFAHRTQDPVVSKLIPLVQFLVLMLTSLCSFFIDRYTKGKPDTWSVVSSYAFALTSMCIARQIRPDFDVGVSIFFLRCATVQLMKIHLIFILVAAGLCYPLLFLRSYLDSQLEQFLRSLQEWMDWLGRDLLPRWQEPQHRGQQLQQYHVGIASPSPSPPLSPLLTPTLERQLDQWWEQGIEQQPSHIASPSRAPSLSTFVTKELQSEVDQLLAEPQFEWMEQQLSHIASPSRAPSLYALVTKELQSEVDQLLAEPQFEWME</sequence>
<evidence type="ECO:0000313" key="3">
    <source>
        <dbReference type="Proteomes" id="UP001293593"/>
    </source>
</evidence>
<protein>
    <submittedName>
        <fullName evidence="2">Uncharacterized protein</fullName>
    </submittedName>
</protein>
<evidence type="ECO:0000256" key="1">
    <source>
        <dbReference type="SAM" id="Phobius"/>
    </source>
</evidence>
<gene>
    <name evidence="2" type="ORF">QN277_016500</name>
</gene>
<proteinExistence type="predicted"/>
<comment type="caution">
    <text evidence="2">The sequence shown here is derived from an EMBL/GenBank/DDBJ whole genome shotgun (WGS) entry which is preliminary data.</text>
</comment>
<dbReference type="EMBL" id="JAWXYG010000003">
    <property type="protein sequence ID" value="KAK4278687.1"/>
    <property type="molecule type" value="Genomic_DNA"/>
</dbReference>
<keyword evidence="1" id="KW-1133">Transmembrane helix</keyword>
<feature type="transmembrane region" description="Helical" evidence="1">
    <location>
        <begin position="50"/>
        <end position="69"/>
    </location>
</feature>
<dbReference type="Proteomes" id="UP001293593">
    <property type="component" value="Unassembled WGS sequence"/>
</dbReference>